<comment type="caution">
    <text evidence="1">The sequence shown here is derived from an EMBL/GenBank/DDBJ whole genome shotgun (WGS) entry which is preliminary data.</text>
</comment>
<protein>
    <submittedName>
        <fullName evidence="1">Uncharacterized protein</fullName>
    </submittedName>
</protein>
<organism evidence="1 2">
    <name type="scientific">Populus alba</name>
    <name type="common">White poplar</name>
    <dbReference type="NCBI Taxonomy" id="43335"/>
    <lineage>
        <taxon>Eukaryota</taxon>
        <taxon>Viridiplantae</taxon>
        <taxon>Streptophyta</taxon>
        <taxon>Embryophyta</taxon>
        <taxon>Tracheophyta</taxon>
        <taxon>Spermatophyta</taxon>
        <taxon>Magnoliopsida</taxon>
        <taxon>eudicotyledons</taxon>
        <taxon>Gunneridae</taxon>
        <taxon>Pentapetalae</taxon>
        <taxon>rosids</taxon>
        <taxon>fabids</taxon>
        <taxon>Malpighiales</taxon>
        <taxon>Salicaceae</taxon>
        <taxon>Saliceae</taxon>
        <taxon>Populus</taxon>
    </lineage>
</organism>
<accession>A0ACC4CF46</accession>
<gene>
    <name evidence="1" type="ORF">D5086_008092</name>
</gene>
<dbReference type="Proteomes" id="UP000309997">
    <property type="component" value="Unassembled WGS sequence"/>
</dbReference>
<reference evidence="1 2" key="1">
    <citation type="journal article" date="2024" name="Plant Biotechnol. J.">
        <title>Genome and CRISPR/Cas9 system of a widespread forest tree (Populus alba) in the world.</title>
        <authorList>
            <person name="Liu Y.J."/>
            <person name="Jiang P.F."/>
            <person name="Han X.M."/>
            <person name="Li X.Y."/>
            <person name="Wang H.M."/>
            <person name="Wang Y.J."/>
            <person name="Wang X.X."/>
            <person name="Zeng Q.Y."/>
        </authorList>
    </citation>
    <scope>NUCLEOTIDE SEQUENCE [LARGE SCALE GENOMIC DNA]</scope>
    <source>
        <strain evidence="2">cv. PAL-ZL1</strain>
    </source>
</reference>
<dbReference type="EMBL" id="RCHU02000004">
    <property type="protein sequence ID" value="KAL3596455.1"/>
    <property type="molecule type" value="Genomic_DNA"/>
</dbReference>
<keyword evidence="2" id="KW-1185">Reference proteome</keyword>
<sequence>MEDIVSERWIQIQQFEQALQLKEIRLKAQRQASTPRWTFLKFFSYLSGEYLPNAHGLLSSHFSEESALRAYVSQAFSWLKRFYAIVKESHHELQVFVKQEMERHEFTACLANKEIVFFVEFKDGNDLALHGQTVCYDVHCRSSHQVAFSLVDSLIRDVLHHLKRQPSSLFALFPIQVISGVMALFILGICLIVVQKVSSICSLGTSYPNLSLILKSVVNEAMEDTTWEQRLQALTHLLTSPTTTPPLYSQFFISTQIPCYLKWDYPPILCTKDTKTFPSLLLRWGFSLFLRRASRLGCPETSWRSKCPYQQPPPLILAKGLEEAQWGDEQRREYVRKRLRRKKLVSNVNPFIPILVPNLLLFSLMLWNPFPDLDS</sequence>
<proteinExistence type="predicted"/>
<evidence type="ECO:0000313" key="1">
    <source>
        <dbReference type="EMBL" id="KAL3596455.1"/>
    </source>
</evidence>
<evidence type="ECO:0000313" key="2">
    <source>
        <dbReference type="Proteomes" id="UP000309997"/>
    </source>
</evidence>
<name>A0ACC4CF46_POPAL</name>